<dbReference type="PANTHER" id="PTHR30086:SF20">
    <property type="entry name" value="ARGININE EXPORTER PROTEIN ARGO-RELATED"/>
    <property type="match status" value="1"/>
</dbReference>
<dbReference type="RefSeq" id="WP_019623102.1">
    <property type="nucleotide sequence ID" value="NZ_AP014545.1"/>
</dbReference>
<dbReference type="OrthoDB" id="9804822at2"/>
<keyword evidence="5 6" id="KW-0472">Membrane</keyword>
<sequence length="204" mass="22163">MSFESALTFFIAIFIFGITPGPGVFAILAKSMIEGPQRCIMLALGMTISDIIYLTLACLGLAAIAEHWGGLFTLIRWLGAAYLIWLGFKLFTSRPELPTSKSIVNKRSSLEFIQGFLISASNPKVILFYIAFLPTFMDLTALNSQDIALAGLLTLIALMLGLMLIAICAHWASARFNSHRAVKRLNQSAGGIMIGAGVYLAVRN</sequence>
<evidence type="ECO:0000256" key="1">
    <source>
        <dbReference type="ARBA" id="ARBA00004651"/>
    </source>
</evidence>
<keyword evidence="4 6" id="KW-1133">Transmembrane helix</keyword>
<evidence type="ECO:0000313" key="8">
    <source>
        <dbReference type="Proteomes" id="UP000595663"/>
    </source>
</evidence>
<keyword evidence="8" id="KW-1185">Reference proteome</keyword>
<feature type="transmembrane region" description="Helical" evidence="6">
    <location>
        <begin position="112"/>
        <end position="132"/>
    </location>
</feature>
<feature type="transmembrane region" description="Helical" evidence="6">
    <location>
        <begin position="147"/>
        <end position="173"/>
    </location>
</feature>
<protein>
    <submittedName>
        <fullName evidence="7">RhtB family exporter</fullName>
    </submittedName>
</protein>
<name>A0A7R6PEI0_9GAMM</name>
<evidence type="ECO:0000256" key="5">
    <source>
        <dbReference type="ARBA" id="ARBA00023136"/>
    </source>
</evidence>
<keyword evidence="3 6" id="KW-0812">Transmembrane</keyword>
<accession>A0A7R6PEI0</accession>
<dbReference type="EMBL" id="AP014545">
    <property type="protein sequence ID" value="BBB27621.1"/>
    <property type="molecule type" value="Genomic_DNA"/>
</dbReference>
<dbReference type="Proteomes" id="UP000595663">
    <property type="component" value="Chromosome"/>
</dbReference>
<gene>
    <name evidence="7" type="ORF">AMJAP_3036</name>
</gene>
<feature type="transmembrane region" description="Helical" evidence="6">
    <location>
        <begin position="40"/>
        <end position="65"/>
    </location>
</feature>
<evidence type="ECO:0000256" key="4">
    <source>
        <dbReference type="ARBA" id="ARBA00022989"/>
    </source>
</evidence>
<organism evidence="7 8">
    <name type="scientific">Amphritea japonica ATCC BAA-1530</name>
    <dbReference type="NCBI Taxonomy" id="1278309"/>
    <lineage>
        <taxon>Bacteria</taxon>
        <taxon>Pseudomonadati</taxon>
        <taxon>Pseudomonadota</taxon>
        <taxon>Gammaproteobacteria</taxon>
        <taxon>Oceanospirillales</taxon>
        <taxon>Oceanospirillaceae</taxon>
        <taxon>Amphritea</taxon>
    </lineage>
</organism>
<evidence type="ECO:0000313" key="7">
    <source>
        <dbReference type="EMBL" id="BBB27621.1"/>
    </source>
</evidence>
<feature type="transmembrane region" description="Helical" evidence="6">
    <location>
        <begin position="6"/>
        <end position="28"/>
    </location>
</feature>
<dbReference type="AlphaFoldDB" id="A0A7R6PEI0"/>
<dbReference type="Pfam" id="PF01810">
    <property type="entry name" value="LysE"/>
    <property type="match status" value="1"/>
</dbReference>
<comment type="subcellular location">
    <subcellularLocation>
        <location evidence="1">Cell membrane</location>
        <topology evidence="1">Multi-pass membrane protein</topology>
    </subcellularLocation>
</comment>
<proteinExistence type="predicted"/>
<evidence type="ECO:0000256" key="2">
    <source>
        <dbReference type="ARBA" id="ARBA00022475"/>
    </source>
</evidence>
<dbReference type="GO" id="GO:0005886">
    <property type="term" value="C:plasma membrane"/>
    <property type="evidence" value="ECO:0007669"/>
    <property type="project" value="UniProtKB-SubCell"/>
</dbReference>
<dbReference type="GO" id="GO:0015171">
    <property type="term" value="F:amino acid transmembrane transporter activity"/>
    <property type="evidence" value="ECO:0007669"/>
    <property type="project" value="TreeGrafter"/>
</dbReference>
<keyword evidence="2" id="KW-1003">Cell membrane</keyword>
<dbReference type="PANTHER" id="PTHR30086">
    <property type="entry name" value="ARGININE EXPORTER PROTEIN ARGO"/>
    <property type="match status" value="1"/>
</dbReference>
<feature type="transmembrane region" description="Helical" evidence="6">
    <location>
        <begin position="71"/>
        <end position="91"/>
    </location>
</feature>
<dbReference type="PIRSF" id="PIRSF006324">
    <property type="entry name" value="LeuE"/>
    <property type="match status" value="1"/>
</dbReference>
<dbReference type="KEGG" id="ajp:AMJAP_3036"/>
<reference evidence="7 8" key="1">
    <citation type="journal article" date="2008" name="Int. J. Syst. Evol. Microbiol.">
        <title>Amphritea japonica sp. nov. and Amphritea balenae sp. nov., isolated from the sediment adjacent to sperm whale carcasses off Kagoshima, Japan.</title>
        <authorList>
            <person name="Miyazaki M."/>
            <person name="Nogi Y."/>
            <person name="Fujiwara Y."/>
            <person name="Kawato M."/>
            <person name="Nagahama T."/>
            <person name="Kubokawa K."/>
            <person name="Horikoshi K."/>
        </authorList>
    </citation>
    <scope>NUCLEOTIDE SEQUENCE [LARGE SCALE GENOMIC DNA]</scope>
    <source>
        <strain evidence="7 8">ATCC BAA-1530</strain>
    </source>
</reference>
<dbReference type="InterPro" id="IPR001123">
    <property type="entry name" value="LeuE-type"/>
</dbReference>
<evidence type="ECO:0000256" key="3">
    <source>
        <dbReference type="ARBA" id="ARBA00022692"/>
    </source>
</evidence>
<evidence type="ECO:0000256" key="6">
    <source>
        <dbReference type="SAM" id="Phobius"/>
    </source>
</evidence>